<keyword evidence="2" id="KW-1185">Reference proteome</keyword>
<reference evidence="1" key="1">
    <citation type="submission" date="2023-10" db="EMBL/GenBank/DDBJ databases">
        <authorList>
            <person name="Domelevo Entfellner J.-B."/>
        </authorList>
    </citation>
    <scope>NUCLEOTIDE SEQUENCE</scope>
</reference>
<gene>
    <name evidence="1" type="ORF">AYBTSS11_LOCUS8664</name>
</gene>
<name>A0AA86VF23_9FABA</name>
<accession>A0AA86VF23</accession>
<evidence type="ECO:0000313" key="2">
    <source>
        <dbReference type="Proteomes" id="UP001189624"/>
    </source>
</evidence>
<sequence>MVKPERRISQITGEDIGVRLEKGVKDYGQAELFNSTGYREEEDADKKEYEIDIDQIKKSIEIKEEGESRKGGKYLERVTQGNMVTAAIHVHAQVAMPTPLFDANFLKRGFTLQARFSKEEKII</sequence>
<organism evidence="1 2">
    <name type="scientific">Sphenostylis stenocarpa</name>
    <dbReference type="NCBI Taxonomy" id="92480"/>
    <lineage>
        <taxon>Eukaryota</taxon>
        <taxon>Viridiplantae</taxon>
        <taxon>Streptophyta</taxon>
        <taxon>Embryophyta</taxon>
        <taxon>Tracheophyta</taxon>
        <taxon>Spermatophyta</taxon>
        <taxon>Magnoliopsida</taxon>
        <taxon>eudicotyledons</taxon>
        <taxon>Gunneridae</taxon>
        <taxon>Pentapetalae</taxon>
        <taxon>rosids</taxon>
        <taxon>fabids</taxon>
        <taxon>Fabales</taxon>
        <taxon>Fabaceae</taxon>
        <taxon>Papilionoideae</taxon>
        <taxon>50 kb inversion clade</taxon>
        <taxon>NPAAA clade</taxon>
        <taxon>indigoferoid/millettioid clade</taxon>
        <taxon>Phaseoleae</taxon>
        <taxon>Sphenostylis</taxon>
    </lineage>
</organism>
<protein>
    <submittedName>
        <fullName evidence="1">Uncharacterized protein</fullName>
    </submittedName>
</protein>
<dbReference type="EMBL" id="OY731400">
    <property type="protein sequence ID" value="CAJ1938597.1"/>
    <property type="molecule type" value="Genomic_DNA"/>
</dbReference>
<dbReference type="Gramene" id="rna-AYBTSS11_LOCUS8664">
    <property type="protein sequence ID" value="CAJ1938597.1"/>
    <property type="gene ID" value="gene-AYBTSS11_LOCUS8664"/>
</dbReference>
<evidence type="ECO:0000313" key="1">
    <source>
        <dbReference type="EMBL" id="CAJ1938597.1"/>
    </source>
</evidence>
<dbReference type="Proteomes" id="UP001189624">
    <property type="component" value="Chromosome 3"/>
</dbReference>
<dbReference type="AlphaFoldDB" id="A0AA86VF23"/>
<proteinExistence type="predicted"/>